<dbReference type="AlphaFoldDB" id="A0A1B1E0Y4"/>
<feature type="region of interest" description="Disordered" evidence="1">
    <location>
        <begin position="86"/>
        <end position="111"/>
    </location>
</feature>
<dbReference type="OrthoDB" id="383990at2759"/>
<dbReference type="GeneID" id="30909801"/>
<evidence type="ECO:0000313" key="2">
    <source>
        <dbReference type="EMBL" id="ANQ08692.1"/>
    </source>
</evidence>
<gene>
    <name evidence="2" type="ORF">PCOAH_00030700</name>
</gene>
<dbReference type="VEuPathDB" id="PlasmoDB:PCOAH_00030700"/>
<organism evidence="2 3">
    <name type="scientific">Plasmodium coatneyi</name>
    <dbReference type="NCBI Taxonomy" id="208452"/>
    <lineage>
        <taxon>Eukaryota</taxon>
        <taxon>Sar</taxon>
        <taxon>Alveolata</taxon>
        <taxon>Apicomplexa</taxon>
        <taxon>Aconoidasida</taxon>
        <taxon>Haemosporida</taxon>
        <taxon>Plasmodiidae</taxon>
        <taxon>Plasmodium</taxon>
    </lineage>
</organism>
<accession>A0A1B1E0Y4</accession>
<feature type="region of interest" description="Disordered" evidence="1">
    <location>
        <begin position="257"/>
        <end position="280"/>
    </location>
</feature>
<protein>
    <submittedName>
        <fullName evidence="2">Uncharacterized protein</fullName>
    </submittedName>
</protein>
<reference evidence="3" key="1">
    <citation type="submission" date="2016-06" db="EMBL/GenBank/DDBJ databases">
        <title>First high quality genome sequence of Plasmodium coatneyi using continuous long reads from single molecule, real-time sequencing.</title>
        <authorList>
            <person name="Chien J.-T."/>
            <person name="Pakala S.B."/>
            <person name="Geraldo J.A."/>
            <person name="Lapp S.A."/>
            <person name="Barnwell J.W."/>
            <person name="Kissinger J.C."/>
            <person name="Galinski M.R."/>
            <person name="Humphrey J.C."/>
        </authorList>
    </citation>
    <scope>NUCLEOTIDE SEQUENCE [LARGE SCALE GENOMIC DNA]</scope>
    <source>
        <strain evidence="3">Hackeri</strain>
    </source>
</reference>
<evidence type="ECO:0000256" key="1">
    <source>
        <dbReference type="SAM" id="MobiDB-lite"/>
    </source>
</evidence>
<dbReference type="KEGG" id="pcot:PCOAH_00030700"/>
<evidence type="ECO:0000313" key="3">
    <source>
        <dbReference type="Proteomes" id="UP000092716"/>
    </source>
</evidence>
<dbReference type="Proteomes" id="UP000092716">
    <property type="component" value="Chromosome 10"/>
</dbReference>
<dbReference type="RefSeq" id="XP_019915387.1">
    <property type="nucleotide sequence ID" value="XM_020059871.1"/>
</dbReference>
<proteinExistence type="predicted"/>
<sequence length="364" mass="42186">MNLSLCKYKKSNGEVDKIMNEHRVFTETRESIIPLENKRVAIPSCYSKYIINNAFSKILRPIDVRHSDVFNTNFKGTNNVFSLRNKKKKTKNKEDMYEKKGNTKHHNPQNVDTNMFERNVEPFNSANFEGHSKVKPLQNTCSEKEICSIYSNLPNTNTHKAIRKLEHFDYLMYNVIKNEHKKKLQLKKNIESKNNITIINNLYSNRTQMVDNGTLNLVQINKNIVNSERMCEENKRKLQDTKCALMENDNVMNQIKMSNGYNAKKDRKSSAKSGKEDDLLVDSENELRKEQSLSMIDAHKKSVAGSIKGNTDQRNALGQHYDILDDIDTLINEKIKKRKKKNIGTCSFSLNNFSCHFLMTCDKT</sequence>
<name>A0A1B1E0Y4_9APIC</name>
<feature type="compositionally biased region" description="Basic and acidic residues" evidence="1">
    <location>
        <begin position="92"/>
        <end position="101"/>
    </location>
</feature>
<keyword evidence="3" id="KW-1185">Reference proteome</keyword>
<dbReference type="EMBL" id="CP016248">
    <property type="protein sequence ID" value="ANQ08692.1"/>
    <property type="molecule type" value="Genomic_DNA"/>
</dbReference>